<name>A0ACB5SV48_AMBMO</name>
<organism evidence="1 2">
    <name type="scientific">Ambrosiozyma monospora</name>
    <name type="common">Yeast</name>
    <name type="synonym">Endomycopsis monosporus</name>
    <dbReference type="NCBI Taxonomy" id="43982"/>
    <lineage>
        <taxon>Eukaryota</taxon>
        <taxon>Fungi</taxon>
        <taxon>Dikarya</taxon>
        <taxon>Ascomycota</taxon>
        <taxon>Saccharomycotina</taxon>
        <taxon>Pichiomycetes</taxon>
        <taxon>Pichiales</taxon>
        <taxon>Pichiaceae</taxon>
        <taxon>Ambrosiozyma</taxon>
    </lineage>
</organism>
<sequence length="101" mass="11380">MGVSLPVKLLAEAQGHVVQLELTTGQMYKGKLIESEDNMNVQLNDVVQTSRDGKVTHLDQVFIRGSQVRFFSVPEMLKHAPMFNPNNNKPVAPVRAPQRRR</sequence>
<keyword evidence="2" id="KW-1185">Reference proteome</keyword>
<reference evidence="1" key="1">
    <citation type="submission" date="2023-04" db="EMBL/GenBank/DDBJ databases">
        <title>Ambrosiozyma monospora NBRC 10751.</title>
        <authorList>
            <person name="Ichikawa N."/>
            <person name="Sato H."/>
            <person name="Tonouchi N."/>
        </authorList>
    </citation>
    <scope>NUCLEOTIDE SEQUENCE</scope>
    <source>
        <strain evidence="1">NBRC 10751</strain>
    </source>
</reference>
<proteinExistence type="predicted"/>
<gene>
    <name evidence="1" type="ORF">Amon02_000161000</name>
</gene>
<evidence type="ECO:0000313" key="1">
    <source>
        <dbReference type="EMBL" id="GME73994.1"/>
    </source>
</evidence>
<accession>A0ACB5SV48</accession>
<comment type="caution">
    <text evidence="1">The sequence shown here is derived from an EMBL/GenBank/DDBJ whole genome shotgun (WGS) entry which is preliminary data.</text>
</comment>
<protein>
    <submittedName>
        <fullName evidence="1">Unnamed protein product</fullName>
    </submittedName>
</protein>
<dbReference type="Proteomes" id="UP001165064">
    <property type="component" value="Unassembled WGS sequence"/>
</dbReference>
<dbReference type="EMBL" id="BSXS01000806">
    <property type="protein sequence ID" value="GME73994.1"/>
    <property type="molecule type" value="Genomic_DNA"/>
</dbReference>
<evidence type="ECO:0000313" key="2">
    <source>
        <dbReference type="Proteomes" id="UP001165064"/>
    </source>
</evidence>